<dbReference type="SUPFAM" id="SSF57850">
    <property type="entry name" value="RING/U-box"/>
    <property type="match status" value="1"/>
</dbReference>
<keyword evidence="4" id="KW-0479">Metal-binding</keyword>
<feature type="domain" description="USP" evidence="12">
    <location>
        <begin position="198"/>
        <end position="525"/>
    </location>
</feature>
<dbReference type="Pfam" id="PF02148">
    <property type="entry name" value="zf-UBP"/>
    <property type="match status" value="1"/>
</dbReference>
<evidence type="ECO:0000259" key="13">
    <source>
        <dbReference type="PROSITE" id="PS50271"/>
    </source>
</evidence>
<dbReference type="GO" id="GO:0004843">
    <property type="term" value="F:cysteine-type deubiquitinase activity"/>
    <property type="evidence" value="ECO:0007669"/>
    <property type="project" value="InterPro"/>
</dbReference>
<keyword evidence="9" id="KW-0539">Nucleus</keyword>
<evidence type="ECO:0000256" key="5">
    <source>
        <dbReference type="ARBA" id="ARBA00022728"/>
    </source>
</evidence>
<evidence type="ECO:0000256" key="9">
    <source>
        <dbReference type="ARBA" id="ARBA00023242"/>
    </source>
</evidence>
<keyword evidence="8" id="KW-0508">mRNA splicing</keyword>
<dbReference type="InterPro" id="IPR033809">
    <property type="entry name" value="USP39"/>
</dbReference>
<organism evidence="14 15">
    <name type="scientific">Ceratocystis fimbriata f. sp. platani</name>
    <dbReference type="NCBI Taxonomy" id="88771"/>
    <lineage>
        <taxon>Eukaryota</taxon>
        <taxon>Fungi</taxon>
        <taxon>Dikarya</taxon>
        <taxon>Ascomycota</taxon>
        <taxon>Pezizomycotina</taxon>
        <taxon>Sordariomycetes</taxon>
        <taxon>Hypocreomycetidae</taxon>
        <taxon>Microascales</taxon>
        <taxon>Ceratocystidaceae</taxon>
        <taxon>Ceratocystis</taxon>
    </lineage>
</organism>
<evidence type="ECO:0000313" key="14">
    <source>
        <dbReference type="EMBL" id="KKF95825.1"/>
    </source>
</evidence>
<gene>
    <name evidence="14" type="primary">ubp10</name>
    <name evidence="14" type="ORF">CFO_g1838</name>
</gene>
<dbReference type="InterPro" id="IPR050185">
    <property type="entry name" value="Ub_carboxyl-term_hydrolase"/>
</dbReference>
<keyword evidence="7" id="KW-0862">Zinc</keyword>
<comment type="caution">
    <text evidence="14">The sequence shown here is derived from an EMBL/GenBank/DDBJ whole genome shotgun (WGS) entry which is preliminary data.</text>
</comment>
<dbReference type="SMART" id="SM00290">
    <property type="entry name" value="ZnF_UBP"/>
    <property type="match status" value="1"/>
</dbReference>
<dbReference type="InterPro" id="IPR001394">
    <property type="entry name" value="Peptidase_C19_UCH"/>
</dbReference>
<dbReference type="Gene3D" id="3.30.40.10">
    <property type="entry name" value="Zinc/RING finger domain, C3HC4 (zinc finger)"/>
    <property type="match status" value="1"/>
</dbReference>
<evidence type="ECO:0000256" key="8">
    <source>
        <dbReference type="ARBA" id="ARBA00023187"/>
    </source>
</evidence>
<feature type="region of interest" description="Disordered" evidence="11">
    <location>
        <begin position="1"/>
        <end position="70"/>
    </location>
</feature>
<keyword evidence="3" id="KW-0507">mRNA processing</keyword>
<evidence type="ECO:0000259" key="12">
    <source>
        <dbReference type="PROSITE" id="PS50235"/>
    </source>
</evidence>
<dbReference type="FunFam" id="3.30.40.10:FF:000068">
    <property type="entry name" value="U4/U6.U5 tri-snRNP-associated protein 2"/>
    <property type="match status" value="1"/>
</dbReference>
<evidence type="ECO:0000313" key="15">
    <source>
        <dbReference type="Proteomes" id="UP000034841"/>
    </source>
</evidence>
<evidence type="ECO:0000256" key="10">
    <source>
        <dbReference type="PROSITE-ProRule" id="PRU00502"/>
    </source>
</evidence>
<dbReference type="InterPro" id="IPR001607">
    <property type="entry name" value="Znf_UBP"/>
</dbReference>
<dbReference type="InterPro" id="IPR028889">
    <property type="entry name" value="USP"/>
</dbReference>
<accession>A0A0F8B5J0</accession>
<dbReference type="Proteomes" id="UP000034841">
    <property type="component" value="Unassembled WGS sequence"/>
</dbReference>
<dbReference type="Pfam" id="PF00443">
    <property type="entry name" value="UCH"/>
    <property type="match status" value="1"/>
</dbReference>
<keyword evidence="5" id="KW-0747">Spliceosome</keyword>
<keyword evidence="6 10" id="KW-0863">Zinc-finger</keyword>
<dbReference type="PROSITE" id="PS50271">
    <property type="entry name" value="ZF_UBP"/>
    <property type="match status" value="1"/>
</dbReference>
<dbReference type="GO" id="GO:0005681">
    <property type="term" value="C:spliceosomal complex"/>
    <property type="evidence" value="ECO:0007669"/>
    <property type="project" value="UniProtKB-KW"/>
</dbReference>
<dbReference type="GO" id="GO:0016579">
    <property type="term" value="P:protein deubiquitination"/>
    <property type="evidence" value="ECO:0007669"/>
    <property type="project" value="InterPro"/>
</dbReference>
<protein>
    <submittedName>
        <fullName evidence="14">Putative mRNA-splicing protein ubp10</fullName>
    </submittedName>
</protein>
<dbReference type="AlphaFoldDB" id="A0A0F8B5J0"/>
<feature type="compositionally biased region" description="Acidic residues" evidence="11">
    <location>
        <begin position="51"/>
        <end position="61"/>
    </location>
</feature>
<evidence type="ECO:0000256" key="2">
    <source>
        <dbReference type="ARBA" id="ARBA00009085"/>
    </source>
</evidence>
<dbReference type="InterPro" id="IPR013083">
    <property type="entry name" value="Znf_RING/FYVE/PHD"/>
</dbReference>
<dbReference type="EMBL" id="LBBL01000077">
    <property type="protein sequence ID" value="KKF95825.1"/>
    <property type="molecule type" value="Genomic_DNA"/>
</dbReference>
<evidence type="ECO:0000256" key="3">
    <source>
        <dbReference type="ARBA" id="ARBA00022664"/>
    </source>
</evidence>
<evidence type="ECO:0000256" key="6">
    <source>
        <dbReference type="ARBA" id="ARBA00022771"/>
    </source>
</evidence>
<dbReference type="CDD" id="cd02669">
    <property type="entry name" value="Peptidase_C19M"/>
    <property type="match status" value="1"/>
</dbReference>
<dbReference type="OrthoDB" id="10263353at2759"/>
<sequence length="532" mass="60733">MPGKRNADEALLENLSGVMSPASKRSRLDSHEFQPEESVAPPTPSAVTDNSNDEANDDEPMDTAPLRQSAPTAGYDDLYLDTINRNVLDFDFEKLCSVTLSNINVYACLVCGKYFQGRGPKSHAYFHALDEDHHVFINMRTQKVYVLPEGYEVTSKSLDDIKFVSSPHYQRSEVAMLDRKPATSWTYGGDKAYTPGFVGMNNIKQNDYVNVVVQALSHVPPLRNFFLFEDVCRRSELVQRYSLLVRKIWNPRAFKAHVSPHELLQEIALRSNKRFTQTTQADPVEFMSWFLNNLHLGLGGSKTKPGSSVVQQAFQGRVKVESQAISARADASDRLRFEEAAEVKMDIVRFLLLTLDLPPAPLFQDELEKNIIPQVPLTTILKKYDGVMAQEQLAHRKRYRLLHPLPPYLIFHIKRFSQNKFVSERNPTIVTFEERGLDVSPFVEPDATHPPSKPIYYDLVANIVHEAVRAKDDVADSGEEMKTWKVQVKDRGRGEWTVCQDLFVDKVQSELLFSGESYLQIWERRREPAKQR</sequence>
<dbReference type="InterPro" id="IPR038765">
    <property type="entry name" value="Papain-like_cys_pep_sf"/>
</dbReference>
<comment type="subcellular location">
    <subcellularLocation>
        <location evidence="1">Nucleus</location>
    </subcellularLocation>
</comment>
<comment type="similarity">
    <text evidence="2">Belongs to the peptidase C19 family.</text>
</comment>
<dbReference type="Gene3D" id="3.90.70.10">
    <property type="entry name" value="Cysteine proteinases"/>
    <property type="match status" value="1"/>
</dbReference>
<evidence type="ECO:0000256" key="7">
    <source>
        <dbReference type="ARBA" id="ARBA00022833"/>
    </source>
</evidence>
<dbReference type="PANTHER" id="PTHR21646">
    <property type="entry name" value="UBIQUITIN CARBOXYL-TERMINAL HYDROLASE"/>
    <property type="match status" value="1"/>
</dbReference>
<evidence type="ECO:0000256" key="1">
    <source>
        <dbReference type="ARBA" id="ARBA00004123"/>
    </source>
</evidence>
<proteinExistence type="inferred from homology"/>
<dbReference type="PROSITE" id="PS50235">
    <property type="entry name" value="USP_3"/>
    <property type="match status" value="1"/>
</dbReference>
<evidence type="ECO:0000256" key="11">
    <source>
        <dbReference type="SAM" id="MobiDB-lite"/>
    </source>
</evidence>
<keyword evidence="15" id="KW-1185">Reference proteome</keyword>
<reference evidence="14 15" key="1">
    <citation type="submission" date="2015-04" db="EMBL/GenBank/DDBJ databases">
        <title>Genome sequence of Ceratocystis platani, a major pathogen of plane trees.</title>
        <authorList>
            <person name="Belbahri L."/>
        </authorList>
    </citation>
    <scope>NUCLEOTIDE SEQUENCE [LARGE SCALE GENOMIC DNA]</scope>
    <source>
        <strain evidence="14 15">CFO</strain>
    </source>
</reference>
<evidence type="ECO:0000256" key="4">
    <source>
        <dbReference type="ARBA" id="ARBA00022723"/>
    </source>
</evidence>
<dbReference type="PANTHER" id="PTHR21646:SF16">
    <property type="entry name" value="U4_U6.U5 TRI-SNRNP-ASSOCIATED PROTEIN 2"/>
    <property type="match status" value="1"/>
</dbReference>
<dbReference type="GO" id="GO:0008270">
    <property type="term" value="F:zinc ion binding"/>
    <property type="evidence" value="ECO:0007669"/>
    <property type="project" value="UniProtKB-KW"/>
</dbReference>
<dbReference type="SUPFAM" id="SSF54001">
    <property type="entry name" value="Cysteine proteinases"/>
    <property type="match status" value="1"/>
</dbReference>
<feature type="domain" description="UBP-type" evidence="13">
    <location>
        <begin position="75"/>
        <end position="172"/>
    </location>
</feature>
<dbReference type="GO" id="GO:0000245">
    <property type="term" value="P:spliceosomal complex assembly"/>
    <property type="evidence" value="ECO:0007669"/>
    <property type="project" value="InterPro"/>
</dbReference>
<name>A0A0F8B5J0_CERFI</name>